<dbReference type="InterPro" id="IPR003561">
    <property type="entry name" value="Mutator_MutT"/>
</dbReference>
<dbReference type="EMBL" id="UGTS01000006">
    <property type="protein sequence ID" value="SUC39487.1"/>
    <property type="molecule type" value="Genomic_DNA"/>
</dbReference>
<evidence type="ECO:0000256" key="6">
    <source>
        <dbReference type="ARBA" id="ARBA00022763"/>
    </source>
</evidence>
<dbReference type="InterPro" id="IPR015797">
    <property type="entry name" value="NUDIX_hydrolase-like_dom_sf"/>
</dbReference>
<reference evidence="21 22" key="1">
    <citation type="submission" date="2018-06" db="EMBL/GenBank/DDBJ databases">
        <authorList>
            <consortium name="Pathogen Informatics"/>
            <person name="Doyle S."/>
        </authorList>
    </citation>
    <scope>NUCLEOTIDE SEQUENCE [LARGE SCALE GENOMIC DNA]</scope>
    <source>
        <strain evidence="21 22">NCTC11938</strain>
    </source>
</reference>
<evidence type="ECO:0000256" key="1">
    <source>
        <dbReference type="ARBA" id="ARBA00001946"/>
    </source>
</evidence>
<evidence type="ECO:0000313" key="21">
    <source>
        <dbReference type="EMBL" id="SUC39487.1"/>
    </source>
</evidence>
<dbReference type="PANTHER" id="PTHR47707">
    <property type="entry name" value="8-OXO-DGTP DIPHOSPHATASE"/>
    <property type="match status" value="1"/>
</dbReference>
<dbReference type="PROSITE" id="PS51462">
    <property type="entry name" value="NUDIX"/>
    <property type="match status" value="1"/>
</dbReference>
<evidence type="ECO:0000256" key="5">
    <source>
        <dbReference type="ARBA" id="ARBA00022723"/>
    </source>
</evidence>
<dbReference type="EC" id="3.6.1.55" evidence="12"/>
<feature type="binding site" evidence="17">
    <location>
        <position position="59"/>
    </location>
    <ligand>
        <name>8-oxo-dGTP</name>
        <dbReference type="ChEBI" id="CHEBI:77896"/>
    </ligand>
</feature>
<dbReference type="InterPro" id="IPR029119">
    <property type="entry name" value="MutY_C"/>
</dbReference>
<keyword evidence="8 18" id="KW-0460">Magnesium</keyword>
<dbReference type="PANTHER" id="PTHR47707:SF1">
    <property type="entry name" value="NUDIX HYDROLASE FAMILY PROTEIN"/>
    <property type="match status" value="1"/>
</dbReference>
<evidence type="ECO:0000256" key="12">
    <source>
        <dbReference type="ARBA" id="ARBA00038905"/>
    </source>
</evidence>
<dbReference type="GO" id="GO:0046872">
    <property type="term" value="F:metal ion binding"/>
    <property type="evidence" value="ECO:0007669"/>
    <property type="project" value="UniProtKB-KW"/>
</dbReference>
<evidence type="ECO:0000259" key="20">
    <source>
        <dbReference type="PROSITE" id="PS51462"/>
    </source>
</evidence>
<organism evidence="21 22">
    <name type="scientific">Proteus mirabilis</name>
    <dbReference type="NCBI Taxonomy" id="584"/>
    <lineage>
        <taxon>Bacteria</taxon>
        <taxon>Pseudomonadati</taxon>
        <taxon>Pseudomonadota</taxon>
        <taxon>Gammaproteobacteria</taxon>
        <taxon>Enterobacterales</taxon>
        <taxon>Morganellaceae</taxon>
        <taxon>Proteus</taxon>
    </lineage>
</organism>
<dbReference type="GO" id="GO:0006281">
    <property type="term" value="P:DNA repair"/>
    <property type="evidence" value="ECO:0007669"/>
    <property type="project" value="UniProtKB-KW"/>
</dbReference>
<dbReference type="PRINTS" id="PR00502">
    <property type="entry name" value="NUDIXFAMILY"/>
</dbReference>
<evidence type="ECO:0000256" key="11">
    <source>
        <dbReference type="ARBA" id="ARBA00036904"/>
    </source>
</evidence>
<evidence type="ECO:0000256" key="7">
    <source>
        <dbReference type="ARBA" id="ARBA00022801"/>
    </source>
</evidence>
<feature type="binding site" evidence="18">
    <location>
        <position position="93"/>
    </location>
    <ligand>
        <name>Mg(2+)</name>
        <dbReference type="ChEBI" id="CHEBI:18420"/>
    </ligand>
</feature>
<evidence type="ECO:0000256" key="10">
    <source>
        <dbReference type="ARBA" id="ARBA00035861"/>
    </source>
</evidence>
<accession>A0A379GET1</accession>
<keyword evidence="9" id="KW-0234">DNA repair</keyword>
<keyword evidence="3" id="KW-0515">Mutator protein</keyword>
<feature type="transmembrane region" description="Helical" evidence="19">
    <location>
        <begin position="12"/>
        <end position="30"/>
    </location>
</feature>
<dbReference type="Gene3D" id="3.90.79.10">
    <property type="entry name" value="Nucleoside Triphosphate Pyrophosphohydrolase"/>
    <property type="match status" value="1"/>
</dbReference>
<sequence>MPNSEERKSTSYYWIYGIMVKFVSETYDLIRLFMIDKKKLHIAAGVICDKQNNVFITQRPLTSHMGGYWEFPGGKLEDKETPEQALYRELQEEIGINVTQCQLLETVEHDFIDRHITLSFFLVTEWENKPYGKEGQLSRWIPIMSLNAEDFPPANRSIVALLQK</sequence>
<keyword evidence="5 18" id="KW-0479">Metal-binding</keyword>
<dbReference type="CDD" id="cd03425">
    <property type="entry name" value="NUDIX_MutT_NudA_like"/>
    <property type="match status" value="1"/>
</dbReference>
<evidence type="ECO:0000256" key="14">
    <source>
        <dbReference type="ARBA" id="ARBA00041592"/>
    </source>
</evidence>
<dbReference type="GO" id="GO:0006260">
    <property type="term" value="P:DNA replication"/>
    <property type="evidence" value="ECO:0007669"/>
    <property type="project" value="UniProtKB-KW"/>
</dbReference>
<protein>
    <recommendedName>
        <fullName evidence="13">8-oxo-dGTP diphosphatase</fullName>
        <ecNumber evidence="12">3.6.1.55</ecNumber>
    </recommendedName>
    <alternativeName>
        <fullName evidence="16">7,8-dihydro-8-oxoguanine-triphosphatase</fullName>
    </alternativeName>
    <alternativeName>
        <fullName evidence="15">Mutator protein MutT</fullName>
    </alternativeName>
    <alternativeName>
        <fullName evidence="14">dGTP pyrophosphohydrolase</fullName>
    </alternativeName>
</protein>
<keyword evidence="7 21" id="KW-0378">Hydrolase</keyword>
<gene>
    <name evidence="21" type="primary">mutT</name>
    <name evidence="21" type="ORF">NCTC11938_03774</name>
</gene>
<evidence type="ECO:0000256" key="13">
    <source>
        <dbReference type="ARBA" id="ARBA00040794"/>
    </source>
</evidence>
<evidence type="ECO:0000256" key="15">
    <source>
        <dbReference type="ARBA" id="ARBA00041979"/>
    </source>
</evidence>
<dbReference type="InterPro" id="IPR000086">
    <property type="entry name" value="NUDIX_hydrolase_dom"/>
</dbReference>
<keyword evidence="19" id="KW-0472">Membrane</keyword>
<dbReference type="NCBIfam" id="TIGR00586">
    <property type="entry name" value="mutt"/>
    <property type="match status" value="1"/>
</dbReference>
<evidence type="ECO:0000256" key="4">
    <source>
        <dbReference type="ARBA" id="ARBA00022705"/>
    </source>
</evidence>
<dbReference type="InterPro" id="IPR020476">
    <property type="entry name" value="Nudix_hydrolase"/>
</dbReference>
<keyword evidence="19" id="KW-1133">Transmembrane helix</keyword>
<proteinExistence type="inferred from homology"/>
<evidence type="ECO:0000256" key="17">
    <source>
        <dbReference type="PIRSR" id="PIRSR603561-1"/>
    </source>
</evidence>
<evidence type="ECO:0000256" key="9">
    <source>
        <dbReference type="ARBA" id="ARBA00023204"/>
    </source>
</evidence>
<comment type="cofactor">
    <cofactor evidence="1 18">
        <name>Mg(2+)</name>
        <dbReference type="ChEBI" id="CHEBI:18420"/>
    </cofactor>
</comment>
<feature type="binding site" evidence="18">
    <location>
        <position position="73"/>
    </location>
    <ligand>
        <name>Mg(2+)</name>
        <dbReference type="ChEBI" id="CHEBI:18420"/>
    </ligand>
</feature>
<comment type="similarity">
    <text evidence="2">Belongs to the Nudix hydrolase family.</text>
</comment>
<comment type="catalytic activity">
    <reaction evidence="11">
        <text>8-oxo-GTP + H2O = 8-oxo-GMP + diphosphate + H(+)</text>
        <dbReference type="Rhea" id="RHEA:67616"/>
        <dbReference type="ChEBI" id="CHEBI:15377"/>
        <dbReference type="ChEBI" id="CHEBI:15378"/>
        <dbReference type="ChEBI" id="CHEBI:33019"/>
        <dbReference type="ChEBI" id="CHEBI:143553"/>
        <dbReference type="ChEBI" id="CHEBI:145694"/>
    </reaction>
</comment>
<feature type="binding site" evidence="17">
    <location>
        <begin position="70"/>
        <end position="73"/>
    </location>
    <ligand>
        <name>8-oxo-dGTP</name>
        <dbReference type="ChEBI" id="CHEBI:77896"/>
    </ligand>
</feature>
<feature type="binding site" evidence="17">
    <location>
        <position position="155"/>
    </location>
    <ligand>
        <name>8-oxo-dGTP</name>
        <dbReference type="ChEBI" id="CHEBI:77896"/>
    </ligand>
</feature>
<dbReference type="GO" id="GO:0044715">
    <property type="term" value="F:8-oxo-dGDP phosphatase activity"/>
    <property type="evidence" value="ECO:0007669"/>
    <property type="project" value="TreeGrafter"/>
</dbReference>
<dbReference type="GO" id="GO:0035539">
    <property type="term" value="F:8-oxo-7,8-dihydrodeoxyguanosine triphosphate pyrophosphatase activity"/>
    <property type="evidence" value="ECO:0007669"/>
    <property type="project" value="UniProtKB-EC"/>
</dbReference>
<evidence type="ECO:0000256" key="2">
    <source>
        <dbReference type="ARBA" id="ARBA00005582"/>
    </source>
</evidence>
<dbReference type="Pfam" id="PF14815">
    <property type="entry name" value="NUDIX_4"/>
    <property type="match status" value="1"/>
</dbReference>
<evidence type="ECO:0000256" key="8">
    <source>
        <dbReference type="ARBA" id="ARBA00022842"/>
    </source>
</evidence>
<dbReference type="Proteomes" id="UP000254191">
    <property type="component" value="Unassembled WGS sequence"/>
</dbReference>
<evidence type="ECO:0000256" key="3">
    <source>
        <dbReference type="ARBA" id="ARBA00022457"/>
    </source>
</evidence>
<evidence type="ECO:0000256" key="19">
    <source>
        <dbReference type="SAM" id="Phobius"/>
    </source>
</evidence>
<feature type="binding site" evidence="17">
    <location>
        <position position="64"/>
    </location>
    <ligand>
        <name>8-oxo-dGTP</name>
        <dbReference type="ChEBI" id="CHEBI:77896"/>
    </ligand>
</feature>
<evidence type="ECO:0000256" key="16">
    <source>
        <dbReference type="ARBA" id="ARBA00042798"/>
    </source>
</evidence>
<keyword evidence="19" id="KW-0812">Transmembrane</keyword>
<dbReference type="NCBIfam" id="NF008044">
    <property type="entry name" value="PRK10776.1"/>
    <property type="match status" value="1"/>
</dbReference>
<keyword evidence="6" id="KW-0227">DNA damage</keyword>
<dbReference type="AlphaFoldDB" id="A0A379GET1"/>
<evidence type="ECO:0000313" key="22">
    <source>
        <dbReference type="Proteomes" id="UP000254191"/>
    </source>
</evidence>
<dbReference type="GO" id="GO:0008413">
    <property type="term" value="F:8-oxo-7,8-dihydroguanosine triphosphate pyrophosphatase activity"/>
    <property type="evidence" value="ECO:0007669"/>
    <property type="project" value="InterPro"/>
</dbReference>
<dbReference type="InterPro" id="IPR047127">
    <property type="entry name" value="MutT-like"/>
</dbReference>
<dbReference type="PROSITE" id="PS00893">
    <property type="entry name" value="NUDIX_BOX"/>
    <property type="match status" value="1"/>
</dbReference>
<evidence type="ECO:0000256" key="18">
    <source>
        <dbReference type="PIRSR" id="PIRSR603561-2"/>
    </source>
</evidence>
<dbReference type="InterPro" id="IPR020084">
    <property type="entry name" value="NUDIX_hydrolase_CS"/>
</dbReference>
<keyword evidence="4" id="KW-0235">DNA replication</keyword>
<dbReference type="FunFam" id="3.90.79.10:FF:000014">
    <property type="entry name" value="8-oxo-dGTP diphosphatase MutT"/>
    <property type="match status" value="1"/>
</dbReference>
<dbReference type="PRINTS" id="PR01401">
    <property type="entry name" value="MUTATORMUTT"/>
</dbReference>
<feature type="domain" description="Nudix hydrolase" evidence="20">
    <location>
        <begin position="39"/>
        <end position="164"/>
    </location>
</feature>
<dbReference type="SUPFAM" id="SSF55811">
    <property type="entry name" value="Nudix"/>
    <property type="match status" value="1"/>
</dbReference>
<dbReference type="GO" id="GO:0044716">
    <property type="term" value="F:8-oxo-GDP phosphatase activity"/>
    <property type="evidence" value="ECO:0007669"/>
    <property type="project" value="TreeGrafter"/>
</dbReference>
<name>A0A379GET1_PROMI</name>
<comment type="catalytic activity">
    <reaction evidence="10">
        <text>8-oxo-dGTP + H2O = 8-oxo-dGMP + diphosphate + H(+)</text>
        <dbReference type="Rhea" id="RHEA:31575"/>
        <dbReference type="ChEBI" id="CHEBI:15377"/>
        <dbReference type="ChEBI" id="CHEBI:15378"/>
        <dbReference type="ChEBI" id="CHEBI:33019"/>
        <dbReference type="ChEBI" id="CHEBI:63224"/>
        <dbReference type="ChEBI" id="CHEBI:77896"/>
        <dbReference type="EC" id="3.6.1.55"/>
    </reaction>
</comment>